<evidence type="ECO:0008006" key="3">
    <source>
        <dbReference type="Google" id="ProtNLM"/>
    </source>
</evidence>
<dbReference type="InterPro" id="IPR011010">
    <property type="entry name" value="DNA_brk_join_enz"/>
</dbReference>
<dbReference type="Proteomes" id="UP000319627">
    <property type="component" value="Unassembled WGS sequence"/>
</dbReference>
<keyword evidence="2" id="KW-1185">Reference proteome</keyword>
<organism evidence="1 2">
    <name type="scientific">Azomonas agilis</name>
    <dbReference type="NCBI Taxonomy" id="116849"/>
    <lineage>
        <taxon>Bacteria</taxon>
        <taxon>Pseudomonadati</taxon>
        <taxon>Pseudomonadota</taxon>
        <taxon>Gammaproteobacteria</taxon>
        <taxon>Pseudomonadales</taxon>
        <taxon>Pseudomonadaceae</taxon>
        <taxon>Azomonas</taxon>
    </lineage>
</organism>
<dbReference type="GO" id="GO:0003677">
    <property type="term" value="F:DNA binding"/>
    <property type="evidence" value="ECO:0007669"/>
    <property type="project" value="InterPro"/>
</dbReference>
<accession>A0A562J122</accession>
<comment type="caution">
    <text evidence="1">The sequence shown here is derived from an EMBL/GenBank/DDBJ whole genome shotgun (WGS) entry which is preliminary data.</text>
</comment>
<reference evidence="1 2" key="1">
    <citation type="submission" date="2019-07" db="EMBL/GenBank/DDBJ databases">
        <title>Genomic Encyclopedia of Type Strains, Phase I: the one thousand microbial genomes (KMG-I) project.</title>
        <authorList>
            <person name="Kyrpides N."/>
        </authorList>
    </citation>
    <scope>NUCLEOTIDE SEQUENCE [LARGE SCALE GENOMIC DNA]</scope>
    <source>
        <strain evidence="1 2">DSM 375</strain>
    </source>
</reference>
<evidence type="ECO:0000313" key="2">
    <source>
        <dbReference type="Proteomes" id="UP000319627"/>
    </source>
</evidence>
<protein>
    <recommendedName>
        <fullName evidence="3">Integrase</fullName>
    </recommendedName>
</protein>
<evidence type="ECO:0000313" key="1">
    <source>
        <dbReference type="EMBL" id="TWH76886.1"/>
    </source>
</evidence>
<name>A0A562J122_9GAMM</name>
<dbReference type="AlphaFoldDB" id="A0A562J122"/>
<dbReference type="SUPFAM" id="SSF56349">
    <property type="entry name" value="DNA breaking-rejoining enzymes"/>
    <property type="match status" value="1"/>
</dbReference>
<gene>
    <name evidence="1" type="ORF">LX59_00931</name>
</gene>
<sequence length="88" mass="10178">MLLRRLNMGNLTVHGFRSSFRDWAAECTHYPREVCEMALAHRVAVGTEAAYWRGDVFEKRRALMMDWASYVTSTPSANNVLPMKRERG</sequence>
<dbReference type="EMBL" id="VLKG01000002">
    <property type="protein sequence ID" value="TWH76886.1"/>
    <property type="molecule type" value="Genomic_DNA"/>
</dbReference>
<proteinExistence type="predicted"/>